<keyword evidence="2" id="KW-0067">ATP-binding</keyword>
<keyword evidence="2" id="KW-0547">Nucleotide-binding</keyword>
<feature type="domain" description="Schlafen AlbA-2" evidence="1">
    <location>
        <begin position="221"/>
        <end position="353"/>
    </location>
</feature>
<dbReference type="Proteomes" id="UP000267418">
    <property type="component" value="Unassembled WGS sequence"/>
</dbReference>
<evidence type="ECO:0000313" key="2">
    <source>
        <dbReference type="EMBL" id="RTQ35510.1"/>
    </source>
</evidence>
<dbReference type="RefSeq" id="WP_170217107.1">
    <property type="nucleotide sequence ID" value="NZ_RXOE01000002.1"/>
</dbReference>
<dbReference type="InterPro" id="IPR038461">
    <property type="entry name" value="Schlafen_AlbA_2_dom_sf"/>
</dbReference>
<protein>
    <submittedName>
        <fullName evidence="2">ATP-binding protein</fullName>
    </submittedName>
</protein>
<dbReference type="PANTHER" id="PTHR12155">
    <property type="entry name" value="SCHLAFEN"/>
    <property type="match status" value="1"/>
</dbReference>
<comment type="caution">
    <text evidence="2">The sequence shown here is derived from an EMBL/GenBank/DDBJ whole genome shotgun (WGS) entry which is preliminary data.</text>
</comment>
<accession>A0A431TPE4</accession>
<dbReference type="Gene3D" id="3.30.950.30">
    <property type="entry name" value="Schlafen, AAA domain"/>
    <property type="match status" value="1"/>
</dbReference>
<evidence type="ECO:0000313" key="3">
    <source>
        <dbReference type="Proteomes" id="UP000267418"/>
    </source>
</evidence>
<gene>
    <name evidence="2" type="ORF">EJP69_14205</name>
</gene>
<evidence type="ECO:0000259" key="1">
    <source>
        <dbReference type="Pfam" id="PF04326"/>
    </source>
</evidence>
<proteinExistence type="predicted"/>
<dbReference type="GO" id="GO:0005524">
    <property type="term" value="F:ATP binding"/>
    <property type="evidence" value="ECO:0007669"/>
    <property type="project" value="UniProtKB-KW"/>
</dbReference>
<name>A0A431TPE4_9BURK</name>
<dbReference type="AlphaFoldDB" id="A0A431TPE4"/>
<dbReference type="PANTHER" id="PTHR12155:SF41">
    <property type="entry name" value="SCHLAFEN ALBA-2 DOMAIN-CONTAINING PROTEIN"/>
    <property type="match status" value="1"/>
</dbReference>
<reference evidence="2 3" key="1">
    <citation type="submission" date="2018-12" db="EMBL/GenBank/DDBJ databases">
        <title>The genome of Variovorax gossypii DSM 100435.</title>
        <authorList>
            <person name="Gao J."/>
            <person name="Sun J."/>
        </authorList>
    </citation>
    <scope>NUCLEOTIDE SEQUENCE [LARGE SCALE GENOMIC DNA]</scope>
    <source>
        <strain evidence="2 3">DSM 100435</strain>
    </source>
</reference>
<dbReference type="Pfam" id="PF04326">
    <property type="entry name" value="SLFN_AlbA_2"/>
    <property type="match status" value="1"/>
</dbReference>
<dbReference type="EMBL" id="RXOE01000002">
    <property type="protein sequence ID" value="RTQ35510.1"/>
    <property type="molecule type" value="Genomic_DNA"/>
</dbReference>
<dbReference type="InterPro" id="IPR007421">
    <property type="entry name" value="Schlafen_AlbA_2_dom"/>
</dbReference>
<sequence length="373" mass="40449">MPWCFGDGGTEEVASLCVTADAGGLARCEFIHNSTSMSQELLAAVRRKSGPRLLLDERIGNGPFTKRDIAAFESTAPPEILRNEFWDEMHRSGWLESGAHSASVGIMSGVVREFMARVPAAPLPLLVDGIIGQLDSRAARFCADLLQLIGRTSQVIVVTSSYAGQSFGKELIRLPRHASPLRAMAYYAKTASFTSLRLQTRKRSRERMKTFKLGETFPTQESRACELKEVKGQNPVGSIGQVADQYVVAFLNAGVEQTGSILWGVTDARTVVGVPLTDAQCDEIRRVVVGRVGNIKPPLALTTLSIKFHPVASDGPSPLYVAEVKVPAVQGTYLYATGSEEGYVKTDAGKKKLTIMQIQQELLQRRGVGIPAA</sequence>
<organism evidence="2 3">
    <name type="scientific">Variovorax gossypii</name>
    <dbReference type="NCBI Taxonomy" id="1679495"/>
    <lineage>
        <taxon>Bacteria</taxon>
        <taxon>Pseudomonadati</taxon>
        <taxon>Pseudomonadota</taxon>
        <taxon>Betaproteobacteria</taxon>
        <taxon>Burkholderiales</taxon>
        <taxon>Comamonadaceae</taxon>
        <taxon>Variovorax</taxon>
    </lineage>
</organism>
<keyword evidence="3" id="KW-1185">Reference proteome</keyword>
<dbReference type="InterPro" id="IPR029684">
    <property type="entry name" value="Schlafen"/>
</dbReference>